<dbReference type="InterPro" id="IPR050902">
    <property type="entry name" value="ABC_Transporter_SBP"/>
</dbReference>
<organism evidence="4 5">
    <name type="scientific">Amycolatopsis marina</name>
    <dbReference type="NCBI Taxonomy" id="490629"/>
    <lineage>
        <taxon>Bacteria</taxon>
        <taxon>Bacillati</taxon>
        <taxon>Actinomycetota</taxon>
        <taxon>Actinomycetes</taxon>
        <taxon>Pseudonocardiales</taxon>
        <taxon>Pseudonocardiaceae</taxon>
        <taxon>Amycolatopsis</taxon>
    </lineage>
</organism>
<evidence type="ECO:0000256" key="2">
    <source>
        <dbReference type="SAM" id="SignalP"/>
    </source>
</evidence>
<dbReference type="SUPFAM" id="SSF53807">
    <property type="entry name" value="Helical backbone' metal receptor"/>
    <property type="match status" value="1"/>
</dbReference>
<feature type="signal peptide" evidence="2">
    <location>
        <begin position="1"/>
        <end position="31"/>
    </location>
</feature>
<dbReference type="AlphaFoldDB" id="A0A1I1BJQ6"/>
<dbReference type="Pfam" id="PF01497">
    <property type="entry name" value="Peripla_BP_2"/>
    <property type="match status" value="1"/>
</dbReference>
<name>A0A1I1BJQ6_9PSEU</name>
<feature type="domain" description="Fe/B12 periplasmic-binding" evidence="3">
    <location>
        <begin position="64"/>
        <end position="346"/>
    </location>
</feature>
<proteinExistence type="inferred from homology"/>
<feature type="chain" id="PRO_5039061040" evidence="2">
    <location>
        <begin position="32"/>
        <end position="346"/>
    </location>
</feature>
<evidence type="ECO:0000256" key="1">
    <source>
        <dbReference type="ARBA" id="ARBA00008814"/>
    </source>
</evidence>
<evidence type="ECO:0000259" key="3">
    <source>
        <dbReference type="PROSITE" id="PS50983"/>
    </source>
</evidence>
<dbReference type="PANTHER" id="PTHR30535:SF7">
    <property type="entry name" value="IRON(III) DICITRATE-BINDING PROTEIN"/>
    <property type="match status" value="1"/>
</dbReference>
<dbReference type="PROSITE" id="PS51257">
    <property type="entry name" value="PROKAR_LIPOPROTEIN"/>
    <property type="match status" value="1"/>
</dbReference>
<evidence type="ECO:0000313" key="5">
    <source>
        <dbReference type="Proteomes" id="UP000243799"/>
    </source>
</evidence>
<dbReference type="Gene3D" id="3.40.50.1980">
    <property type="entry name" value="Nitrogenase molybdenum iron protein domain"/>
    <property type="match status" value="2"/>
</dbReference>
<dbReference type="EMBL" id="FOKG01000014">
    <property type="protein sequence ID" value="SFB50491.1"/>
    <property type="molecule type" value="Genomic_DNA"/>
</dbReference>
<evidence type="ECO:0000313" key="4">
    <source>
        <dbReference type="EMBL" id="SFB50491.1"/>
    </source>
</evidence>
<dbReference type="STRING" id="490629.SAMN05216266_114192"/>
<dbReference type="PANTHER" id="PTHR30535">
    <property type="entry name" value="VITAMIN B12-BINDING PROTEIN"/>
    <property type="match status" value="1"/>
</dbReference>
<dbReference type="PROSITE" id="PS50983">
    <property type="entry name" value="FE_B12_PBP"/>
    <property type="match status" value="1"/>
</dbReference>
<dbReference type="InterPro" id="IPR002491">
    <property type="entry name" value="ABC_transptr_periplasmic_BD"/>
</dbReference>
<dbReference type="CDD" id="cd01148">
    <property type="entry name" value="TroA_a"/>
    <property type="match status" value="1"/>
</dbReference>
<keyword evidence="2" id="KW-0732">Signal</keyword>
<sequence length="346" mass="37431">MKEKTHTMSARRFRRLALAAAVLLLTTACGAQVRPVAESGAAEGYPVTVQNCGRNLTFEAAPEKVVAYDSGIVETMFALGLGDRLAGYVVSHGQDEDIATSPWRADFERANRLGADTISKELILDADADFVYAGWNYGFREDTGLTPDKLGELGISSYVLTESCRNGHTGSSRGIMPPLEALYTDLRNLGRIFGVSERAEQLVAEYQATVRAAEESVPADRERPTVFLYDSGTDKPFTAGRGAAAHEVITRGGGRHIMGGLDDSWTTVGWEAVVEADPDVIVINDYSPPSAADKQAFLESYTPLAEVSAVRHKRFLVLPYAALVQGPRNPAAVRTMADYLNSLPAR</sequence>
<protein>
    <submittedName>
        <fullName evidence="4">Iron complex transport system substrate-binding protein</fullName>
    </submittedName>
</protein>
<dbReference type="Proteomes" id="UP000243799">
    <property type="component" value="Unassembled WGS sequence"/>
</dbReference>
<reference evidence="5" key="1">
    <citation type="submission" date="2016-10" db="EMBL/GenBank/DDBJ databases">
        <authorList>
            <person name="Varghese N."/>
            <person name="Submissions S."/>
        </authorList>
    </citation>
    <scope>NUCLEOTIDE SEQUENCE [LARGE SCALE GENOMIC DNA]</scope>
    <source>
        <strain evidence="5">CGMCC 4.3568</strain>
    </source>
</reference>
<gene>
    <name evidence="4" type="ORF">SAMN05216266_114192</name>
</gene>
<accession>A0A1I1BJQ6</accession>
<keyword evidence="5" id="KW-1185">Reference proteome</keyword>
<comment type="similarity">
    <text evidence="1">Belongs to the bacterial solute-binding protein 8 family.</text>
</comment>